<evidence type="ECO:0000313" key="2">
    <source>
        <dbReference type="Proteomes" id="UP000016649"/>
    </source>
</evidence>
<keyword evidence="2" id="KW-1185">Reference proteome</keyword>
<name>A0ABN0NWJ9_TRELE</name>
<gene>
    <name evidence="1" type="ORF">HMPREF9193_01960</name>
</gene>
<sequence>MNSFQKFCADIKRIVKHERSDNGGVYDGIRASKSAAEYFIQSQKGLGDLPRSIADYWFNTYIAERQGSEQQPSAQNIEWLAAAAELLNGNLGAQDEDCDIFSMRDWKELRTLVDYEAEDLPISVLTYLMSVFTERKVL</sequence>
<organism evidence="1 2">
    <name type="scientific">Treponema lecithinolyticum ATCC 700332</name>
    <dbReference type="NCBI Taxonomy" id="1321815"/>
    <lineage>
        <taxon>Bacteria</taxon>
        <taxon>Pseudomonadati</taxon>
        <taxon>Spirochaetota</taxon>
        <taxon>Spirochaetia</taxon>
        <taxon>Spirochaetales</taxon>
        <taxon>Treponemataceae</taxon>
        <taxon>Treponema</taxon>
    </lineage>
</organism>
<evidence type="ECO:0000313" key="1">
    <source>
        <dbReference type="EMBL" id="ERJ91736.1"/>
    </source>
</evidence>
<proteinExistence type="predicted"/>
<dbReference type="Proteomes" id="UP000016649">
    <property type="component" value="Unassembled WGS sequence"/>
</dbReference>
<protein>
    <submittedName>
        <fullName evidence="1">Uncharacterized protein</fullName>
    </submittedName>
</protein>
<comment type="caution">
    <text evidence="1">The sequence shown here is derived from an EMBL/GenBank/DDBJ whole genome shotgun (WGS) entry which is preliminary data.</text>
</comment>
<accession>A0ABN0NWJ9</accession>
<dbReference type="RefSeq" id="WP_021686133.1">
    <property type="nucleotide sequence ID" value="NZ_KI260554.1"/>
</dbReference>
<reference evidence="1 2" key="1">
    <citation type="submission" date="2013-08" db="EMBL/GenBank/DDBJ databases">
        <authorList>
            <person name="Weinstock G."/>
            <person name="Sodergren E."/>
            <person name="Wylie T."/>
            <person name="Fulton L."/>
            <person name="Fulton R."/>
            <person name="Fronick C."/>
            <person name="O'Laughlin M."/>
            <person name="Godfrey J."/>
            <person name="Miner T."/>
            <person name="Herter B."/>
            <person name="Appelbaum E."/>
            <person name="Cordes M."/>
            <person name="Lek S."/>
            <person name="Wollam A."/>
            <person name="Pepin K.H."/>
            <person name="Palsikar V.B."/>
            <person name="Mitreva M."/>
            <person name="Wilson R.K."/>
        </authorList>
    </citation>
    <scope>NUCLEOTIDE SEQUENCE [LARGE SCALE GENOMIC DNA]</scope>
    <source>
        <strain evidence="1 2">ATCC 700332</strain>
    </source>
</reference>
<dbReference type="EMBL" id="AWVH01000043">
    <property type="protein sequence ID" value="ERJ91736.1"/>
    <property type="molecule type" value="Genomic_DNA"/>
</dbReference>